<gene>
    <name evidence="1" type="ORF">D8M04_14105</name>
</gene>
<dbReference type="InterPro" id="IPR007804">
    <property type="entry name" value="GvpG"/>
</dbReference>
<dbReference type="EMBL" id="RCHR01000005">
    <property type="protein sequence ID" value="RLL42687.1"/>
    <property type="molecule type" value="Genomic_DNA"/>
</dbReference>
<name>A0A498DB32_9BACI</name>
<sequence>MIHKLFTFPIDIVVNIGKKVKEEVDKEFYDLEHIQRKLIHLQMMYELEEIDEDTYKASEIELLSRYEIAKRREMEQVQELTREKEEK</sequence>
<evidence type="ECO:0000313" key="1">
    <source>
        <dbReference type="EMBL" id="RLL42687.1"/>
    </source>
</evidence>
<accession>A0A498DB32</accession>
<evidence type="ECO:0000313" key="2">
    <source>
        <dbReference type="Proteomes" id="UP000270219"/>
    </source>
</evidence>
<dbReference type="RefSeq" id="WP_121524054.1">
    <property type="nucleotide sequence ID" value="NZ_RCHR01000005.1"/>
</dbReference>
<reference evidence="1 2" key="1">
    <citation type="submission" date="2018-10" db="EMBL/GenBank/DDBJ databases">
        <title>Oceanobacillus sp. YLB-02 draft genome.</title>
        <authorList>
            <person name="Yu L."/>
        </authorList>
    </citation>
    <scope>NUCLEOTIDE SEQUENCE [LARGE SCALE GENOMIC DNA]</scope>
    <source>
        <strain evidence="1 2">YLB-02</strain>
    </source>
</reference>
<dbReference type="Pfam" id="PF05120">
    <property type="entry name" value="GvpG"/>
    <property type="match status" value="1"/>
</dbReference>
<dbReference type="Proteomes" id="UP000270219">
    <property type="component" value="Unassembled WGS sequence"/>
</dbReference>
<protein>
    <submittedName>
        <fullName evidence="1">Gas vesicle protein GvpG</fullName>
    </submittedName>
</protein>
<proteinExistence type="predicted"/>
<organism evidence="1 2">
    <name type="scientific">Oceanobacillus piezotolerans</name>
    <dbReference type="NCBI Taxonomy" id="2448030"/>
    <lineage>
        <taxon>Bacteria</taxon>
        <taxon>Bacillati</taxon>
        <taxon>Bacillota</taxon>
        <taxon>Bacilli</taxon>
        <taxon>Bacillales</taxon>
        <taxon>Bacillaceae</taxon>
        <taxon>Oceanobacillus</taxon>
    </lineage>
</organism>
<keyword evidence="2" id="KW-1185">Reference proteome</keyword>
<comment type="caution">
    <text evidence="1">The sequence shown here is derived from an EMBL/GenBank/DDBJ whole genome shotgun (WGS) entry which is preliminary data.</text>
</comment>
<dbReference type="AlphaFoldDB" id="A0A498DB32"/>
<dbReference type="OrthoDB" id="2405115at2"/>